<feature type="compositionally biased region" description="Pro residues" evidence="1">
    <location>
        <begin position="616"/>
        <end position="626"/>
    </location>
</feature>
<evidence type="ECO:0000313" key="4">
    <source>
        <dbReference type="Proteomes" id="UP001152533"/>
    </source>
</evidence>
<feature type="domain" description="F-box" evidence="2">
    <location>
        <begin position="7"/>
        <end position="73"/>
    </location>
</feature>
<protein>
    <recommendedName>
        <fullName evidence="2">F-box domain-containing protein</fullName>
    </recommendedName>
</protein>
<name>A0A9W4WBI8_9PEZI</name>
<dbReference type="InterPro" id="IPR001810">
    <property type="entry name" value="F-box_dom"/>
</dbReference>
<evidence type="ECO:0000259" key="2">
    <source>
        <dbReference type="Pfam" id="PF12937"/>
    </source>
</evidence>
<dbReference type="AlphaFoldDB" id="A0A9W4WBI8"/>
<evidence type="ECO:0000256" key="1">
    <source>
        <dbReference type="SAM" id="MobiDB-lite"/>
    </source>
</evidence>
<keyword evidence="4" id="KW-1185">Reference proteome</keyword>
<feature type="region of interest" description="Disordered" evidence="1">
    <location>
        <begin position="520"/>
        <end position="626"/>
    </location>
</feature>
<comment type="caution">
    <text evidence="3">The sequence shown here is derived from an EMBL/GenBank/DDBJ whole genome shotgun (WGS) entry which is preliminary data.</text>
</comment>
<dbReference type="Pfam" id="PF12937">
    <property type="entry name" value="F-box-like"/>
    <property type="match status" value="1"/>
</dbReference>
<dbReference type="EMBL" id="CAMGZC010000771">
    <property type="protein sequence ID" value="CAI0649903.1"/>
    <property type="molecule type" value="Genomic_DNA"/>
</dbReference>
<accession>A0A9W4WBI8</accession>
<evidence type="ECO:0000313" key="3">
    <source>
        <dbReference type="EMBL" id="CAI0649903.1"/>
    </source>
</evidence>
<organism evidence="3 4">
    <name type="scientific">Colletotrichum noveboracense</name>
    <dbReference type="NCBI Taxonomy" id="2664923"/>
    <lineage>
        <taxon>Eukaryota</taxon>
        <taxon>Fungi</taxon>
        <taxon>Dikarya</taxon>
        <taxon>Ascomycota</taxon>
        <taxon>Pezizomycotina</taxon>
        <taxon>Sordariomycetes</taxon>
        <taxon>Hypocreomycetidae</taxon>
        <taxon>Glomerellales</taxon>
        <taxon>Glomerellaceae</taxon>
        <taxon>Colletotrichum</taxon>
        <taxon>Colletotrichum gloeosporioides species complex</taxon>
    </lineage>
</organism>
<proteinExistence type="predicted"/>
<gene>
    <name evidence="3" type="ORF">CGXH109_LOCUS90580</name>
</gene>
<dbReference type="Proteomes" id="UP001152533">
    <property type="component" value="Unassembled WGS sequence"/>
</dbReference>
<reference evidence="3" key="1">
    <citation type="submission" date="2022-08" db="EMBL/GenBank/DDBJ databases">
        <authorList>
            <person name="Giroux E."/>
            <person name="Giroux E."/>
        </authorList>
    </citation>
    <scope>NUCLEOTIDE SEQUENCE</scope>
    <source>
        <strain evidence="3">H1091258</strain>
    </source>
</reference>
<sequence>MTSKTLLSLPDEVLLQIVGHLTPPLDGLDIPFTAYTDPDGVVVSNRVALYRLAFVCRRLSDLAIPSLYQTVYLWGRSRLQSLLQTLLERPELGANMRIFSYVSCLGSDHYPTDVLCPYKRTHWRHLVEESSRFPDRIKAFMREAKTDLEVVQIVFALVLYSTPNLRTLHMRMPFAAGEYQKLKDILTPDIEPDEGCPRVLNSLTRIMLEPMPDFPGATFWPRRELPCLLRLPNLKAVELGSAHFRPAALPPGDGWGDDGSWKHVEEVRLVRSSMWGSGWHAICALCPNLKLLEMSPSGVSDQAADGEHNLNTALGLVAETLETFSFEGILAANFSQHVGGDGTLTCLPKMKALRNVKLDIGILFGKPERMDKFDVLGSLPQSLEILDLAELWHDVEIDKLGFQARKQYESGIQNALRKLVFGSKEKLPNLKEVTFRPNPFYAQLPLPDTLMVGKSDVNFKLIYPFNQTHFFIRRPRSAMTENFTASTQLTTSTSFAVAHLSMALDRSGDLPRRMSFDGVVAHPRHNPERHAVFPSHDPTLDRDYGPRHPSFPADSASEASLPRPGSDLRPCGIPRQQTSPHSGAAPGSADDPHFAHFDTASPSHYPDHSASYSFSPPSPPAPRGSH</sequence>